<dbReference type="SMART" id="SM00109">
    <property type="entry name" value="C1"/>
    <property type="match status" value="1"/>
</dbReference>
<reference evidence="14 15" key="1">
    <citation type="journal article" date="2011" name="Nature">
        <title>Genome sequencing reveals insights into physiology and longevity of the naked mole rat.</title>
        <authorList>
            <person name="Kim E.B."/>
            <person name="Fang X."/>
            <person name="Fushan A.A."/>
            <person name="Huang Z."/>
            <person name="Lobanov A.V."/>
            <person name="Han L."/>
            <person name="Marino S.M."/>
            <person name="Sun X."/>
            <person name="Turanov A.A."/>
            <person name="Yang P."/>
            <person name="Yim S.H."/>
            <person name="Zhao X."/>
            <person name="Kasaikina M.V."/>
            <person name="Stoletzki N."/>
            <person name="Peng C."/>
            <person name="Polak P."/>
            <person name="Xiong Z."/>
            <person name="Kiezun A."/>
            <person name="Zhu Y."/>
            <person name="Chen Y."/>
            <person name="Kryukov G.V."/>
            <person name="Zhang Q."/>
            <person name="Peshkin L."/>
            <person name="Yang L."/>
            <person name="Bronson R.T."/>
            <person name="Buffenstein R."/>
            <person name="Wang B."/>
            <person name="Han C."/>
            <person name="Li Q."/>
            <person name="Chen L."/>
            <person name="Zhao W."/>
            <person name="Sunyaev S.R."/>
            <person name="Park T.J."/>
            <person name="Zhang G."/>
            <person name="Wang J."/>
            <person name="Gladyshev V.N."/>
        </authorList>
    </citation>
    <scope>NUCLEOTIDE SEQUENCE [LARGE SCALE GENOMIC DNA]</scope>
</reference>
<dbReference type="GO" id="GO:0046872">
    <property type="term" value="F:metal ion binding"/>
    <property type="evidence" value="ECO:0007669"/>
    <property type="project" value="UniProtKB-KW"/>
</dbReference>
<evidence type="ECO:0000256" key="2">
    <source>
        <dbReference type="ARBA" id="ARBA00022527"/>
    </source>
</evidence>
<evidence type="ECO:0000256" key="7">
    <source>
        <dbReference type="ARBA" id="ARBA00022777"/>
    </source>
</evidence>
<keyword evidence="7 14" id="KW-0418">Kinase</keyword>
<dbReference type="InterPro" id="IPR046349">
    <property type="entry name" value="C1-like_sf"/>
</dbReference>
<keyword evidence="6" id="KW-0547">Nucleotide-binding</keyword>
<evidence type="ECO:0000256" key="8">
    <source>
        <dbReference type="ARBA" id="ARBA00022833"/>
    </source>
</evidence>
<evidence type="ECO:0000313" key="15">
    <source>
        <dbReference type="Proteomes" id="UP000006813"/>
    </source>
</evidence>
<dbReference type="Pfam" id="PF00130">
    <property type="entry name" value="C1_1"/>
    <property type="match status" value="1"/>
</dbReference>
<evidence type="ECO:0000256" key="11">
    <source>
        <dbReference type="ARBA" id="ARBA00048679"/>
    </source>
</evidence>
<evidence type="ECO:0000256" key="5">
    <source>
        <dbReference type="ARBA" id="ARBA00022723"/>
    </source>
</evidence>
<dbReference type="InParanoid" id="G5C0K6"/>
<dbReference type="PANTHER" id="PTHR24356">
    <property type="entry name" value="SERINE/THREONINE-PROTEIN KINASE"/>
    <property type="match status" value="1"/>
</dbReference>
<keyword evidence="5" id="KW-0479">Metal-binding</keyword>
<gene>
    <name evidence="14" type="ORF">GW7_21529</name>
</gene>
<feature type="domain" description="Phorbol-ester/DAG-type" evidence="13">
    <location>
        <begin position="102"/>
        <end position="152"/>
    </location>
</feature>
<keyword evidence="2" id="KW-0723">Serine/threonine-protein kinase</keyword>
<evidence type="ECO:0000256" key="9">
    <source>
        <dbReference type="ARBA" id="ARBA00022840"/>
    </source>
</evidence>
<dbReference type="PANTHER" id="PTHR24356:SF214">
    <property type="entry name" value="PROTEIN KINASE C IOTA TYPE"/>
    <property type="match status" value="1"/>
</dbReference>
<accession>G5C0K6</accession>
<sequence>MTRPLENSIPSEGLCDKDPDVWCLDNKQLFTTPWVEEEGDPHSVSPQLYLEEAIRLSEIKNVSLIHSSPRISEHPKVPCPGGEKSIHYRAAGCWRKLYYMNGHAFQAKRFIRRAHCAVCTDCVGGLDLQVYKCTNCKLLVQKKCHKLVTIECEQHSLPSETLVPVDPSSVASDPAIRHNLSTLEALEQVDEENEIVNNRESSKASSGVGLQDFDLLRVIARGSYGKVLLVQLKKSDRMYAMKAVKKEHVNIDWLQTEKHVLEQASNCPFLVGLHSCFQTESRFFFVLDYVNGRDLMFHMR</sequence>
<evidence type="ECO:0000259" key="13">
    <source>
        <dbReference type="PROSITE" id="PS50081"/>
    </source>
</evidence>
<dbReference type="InterPro" id="IPR011009">
    <property type="entry name" value="Kinase-like_dom_sf"/>
</dbReference>
<evidence type="ECO:0000313" key="14">
    <source>
        <dbReference type="EMBL" id="EHB15067.1"/>
    </source>
</evidence>
<dbReference type="InterPro" id="IPR002219">
    <property type="entry name" value="PKC_DAG/PE"/>
</dbReference>
<keyword evidence="9" id="KW-0067">ATP-binding</keyword>
<keyword evidence="3" id="KW-0597">Phosphoprotein</keyword>
<dbReference type="Gene3D" id="3.10.20.90">
    <property type="entry name" value="Phosphatidylinositol 3-kinase Catalytic Subunit, Chain A, domain 1"/>
    <property type="match status" value="1"/>
</dbReference>
<dbReference type="EC" id="2.7.11.1" evidence="1"/>
<dbReference type="STRING" id="10181.G5C0K6"/>
<evidence type="ECO:0000259" key="12">
    <source>
        <dbReference type="PROSITE" id="PS50011"/>
    </source>
</evidence>
<evidence type="ECO:0000256" key="1">
    <source>
        <dbReference type="ARBA" id="ARBA00012513"/>
    </source>
</evidence>
<dbReference type="AlphaFoldDB" id="G5C0K6"/>
<feature type="domain" description="Protein kinase" evidence="12">
    <location>
        <begin position="213"/>
        <end position="300"/>
    </location>
</feature>
<proteinExistence type="predicted"/>
<keyword evidence="4" id="KW-0808">Transferase</keyword>
<keyword evidence="8" id="KW-0862">Zinc</keyword>
<evidence type="ECO:0000256" key="10">
    <source>
        <dbReference type="ARBA" id="ARBA00047899"/>
    </source>
</evidence>
<comment type="catalytic activity">
    <reaction evidence="10">
        <text>L-threonyl-[protein] + ATP = O-phospho-L-threonyl-[protein] + ADP + H(+)</text>
        <dbReference type="Rhea" id="RHEA:46608"/>
        <dbReference type="Rhea" id="RHEA-COMP:11060"/>
        <dbReference type="Rhea" id="RHEA-COMP:11605"/>
        <dbReference type="ChEBI" id="CHEBI:15378"/>
        <dbReference type="ChEBI" id="CHEBI:30013"/>
        <dbReference type="ChEBI" id="CHEBI:30616"/>
        <dbReference type="ChEBI" id="CHEBI:61977"/>
        <dbReference type="ChEBI" id="CHEBI:456216"/>
        <dbReference type="EC" id="2.7.11.1"/>
    </reaction>
</comment>
<evidence type="ECO:0000256" key="3">
    <source>
        <dbReference type="ARBA" id="ARBA00022553"/>
    </source>
</evidence>
<protein>
    <recommendedName>
        <fullName evidence="1">non-specific serine/threonine protein kinase</fullName>
        <ecNumber evidence="1">2.7.11.1</ecNumber>
    </recommendedName>
</protein>
<dbReference type="GO" id="GO:0035556">
    <property type="term" value="P:intracellular signal transduction"/>
    <property type="evidence" value="ECO:0007669"/>
    <property type="project" value="TreeGrafter"/>
</dbReference>
<dbReference type="Gene3D" id="3.30.200.20">
    <property type="entry name" value="Phosphorylase Kinase, domain 1"/>
    <property type="match status" value="1"/>
</dbReference>
<dbReference type="SUPFAM" id="SSF57889">
    <property type="entry name" value="Cysteine-rich domain"/>
    <property type="match status" value="1"/>
</dbReference>
<dbReference type="PROSITE" id="PS50011">
    <property type="entry name" value="PROTEIN_KINASE_DOM"/>
    <property type="match status" value="1"/>
</dbReference>
<organism evidence="14 15">
    <name type="scientific">Heterocephalus glaber</name>
    <name type="common">Naked mole rat</name>
    <dbReference type="NCBI Taxonomy" id="10181"/>
    <lineage>
        <taxon>Eukaryota</taxon>
        <taxon>Metazoa</taxon>
        <taxon>Chordata</taxon>
        <taxon>Craniata</taxon>
        <taxon>Vertebrata</taxon>
        <taxon>Euteleostomi</taxon>
        <taxon>Mammalia</taxon>
        <taxon>Eutheria</taxon>
        <taxon>Euarchontoglires</taxon>
        <taxon>Glires</taxon>
        <taxon>Rodentia</taxon>
        <taxon>Hystricomorpha</taxon>
        <taxon>Bathyergidae</taxon>
        <taxon>Heterocephalus</taxon>
    </lineage>
</organism>
<comment type="catalytic activity">
    <reaction evidence="11">
        <text>L-seryl-[protein] + ATP = O-phospho-L-seryl-[protein] + ADP + H(+)</text>
        <dbReference type="Rhea" id="RHEA:17989"/>
        <dbReference type="Rhea" id="RHEA-COMP:9863"/>
        <dbReference type="Rhea" id="RHEA-COMP:11604"/>
        <dbReference type="ChEBI" id="CHEBI:15378"/>
        <dbReference type="ChEBI" id="CHEBI:29999"/>
        <dbReference type="ChEBI" id="CHEBI:30616"/>
        <dbReference type="ChEBI" id="CHEBI:83421"/>
        <dbReference type="ChEBI" id="CHEBI:456216"/>
        <dbReference type="EC" id="2.7.11.1"/>
    </reaction>
</comment>
<dbReference type="Proteomes" id="UP000006813">
    <property type="component" value="Unassembled WGS sequence"/>
</dbReference>
<dbReference type="InterPro" id="IPR050236">
    <property type="entry name" value="Ser_Thr_kinase_AGC"/>
</dbReference>
<dbReference type="FunFam" id="3.30.200.20:FF:000070">
    <property type="entry name" value="Protein kinase C"/>
    <property type="match status" value="1"/>
</dbReference>
<evidence type="ECO:0000256" key="6">
    <source>
        <dbReference type="ARBA" id="ARBA00022741"/>
    </source>
</evidence>
<evidence type="ECO:0000256" key="4">
    <source>
        <dbReference type="ARBA" id="ARBA00022679"/>
    </source>
</evidence>
<dbReference type="PROSITE" id="PS50081">
    <property type="entry name" value="ZF_DAG_PE_2"/>
    <property type="match status" value="1"/>
</dbReference>
<dbReference type="GO" id="GO:0005524">
    <property type="term" value="F:ATP binding"/>
    <property type="evidence" value="ECO:0007669"/>
    <property type="project" value="UniProtKB-KW"/>
</dbReference>
<dbReference type="InterPro" id="IPR000719">
    <property type="entry name" value="Prot_kinase_dom"/>
</dbReference>
<dbReference type="Pfam" id="PF00069">
    <property type="entry name" value="Pkinase"/>
    <property type="match status" value="1"/>
</dbReference>
<name>G5C0K6_HETGA</name>
<dbReference type="SUPFAM" id="SSF56112">
    <property type="entry name" value="Protein kinase-like (PK-like)"/>
    <property type="match status" value="1"/>
</dbReference>
<dbReference type="EMBL" id="JH172719">
    <property type="protein sequence ID" value="EHB15067.1"/>
    <property type="molecule type" value="Genomic_DNA"/>
</dbReference>
<dbReference type="Gene3D" id="3.30.60.20">
    <property type="match status" value="1"/>
</dbReference>
<dbReference type="GO" id="GO:0004674">
    <property type="term" value="F:protein serine/threonine kinase activity"/>
    <property type="evidence" value="ECO:0007669"/>
    <property type="project" value="UniProtKB-KW"/>
</dbReference>